<dbReference type="InterPro" id="IPR007443">
    <property type="entry name" value="LpoA"/>
</dbReference>
<feature type="chain" id="PRO_5017422046" description="Penicillin-binding protein activator LpoA" evidence="2">
    <location>
        <begin position="23"/>
        <end position="596"/>
    </location>
</feature>
<dbReference type="SUPFAM" id="SSF53822">
    <property type="entry name" value="Periplasmic binding protein-like I"/>
    <property type="match status" value="1"/>
</dbReference>
<dbReference type="PROSITE" id="PS51257">
    <property type="entry name" value="PROKAR_LIPOPROTEIN"/>
    <property type="match status" value="1"/>
</dbReference>
<dbReference type="CDD" id="cd06339">
    <property type="entry name" value="PBP1_YraM_LppC_lipoprotein-like"/>
    <property type="match status" value="1"/>
</dbReference>
<keyword evidence="2" id="KW-0732">Signal</keyword>
<evidence type="ECO:0000256" key="1">
    <source>
        <dbReference type="ARBA" id="ARBA00023136"/>
    </source>
</evidence>
<sequence>MNKTIKFLTKLVPVASLSLALASCVSPNFNWGQSGDTTTGQVASYNTLSQEEKNLVNNLINSSSIPTSTLISYYSQNSNLYVRNEIILRLVDNLINENKYDAAKYYLQNFSATSDTRQNSQYNLLATRLGQLTNDQTLINSTPSVDLSQISLNQKLSATKVEVIKQFGNNNYDQGLDIVNQVYPTLTANDQKQLVDFTLDQLVKVPNNSLNNLTERASSSTNAAWYALAYLANSNTNNAQELAEGYSQWKTNYQSSANPALNYTPVLFSQSQSAASLNYRNVTVLLPLTGNYSVLAKAVQAGIDNANKNNKVNLNYVDTNVVSATEAVKNADGKADIIIGPLLRDNVVAVNQLNLTTPEVMLTSVGSYNIGACYYSMGVEDQANTIANIMNQLNISNSVILSDNTNSSIRAASEFARVWLKLQQQNVTVVNFNDENLAGQIKSLLGKTPKPDAIFFLGSSEQLVTFNSTLKFEEPDNKIKTFATYRSNDETLTSVKLVDLRNVYFTESSVIAEPKSEIARAADKALNTNNYNAKRLFAFGNDSFKLAQNYSALRTINNYSVNGATGKIIIPQGRNCVINNYYNVYQVVDGEFVKIN</sequence>
<dbReference type="RefSeq" id="WP_119525797.1">
    <property type="nucleotide sequence ID" value="NZ_NRHC01000144.1"/>
</dbReference>
<evidence type="ECO:0000256" key="2">
    <source>
        <dbReference type="SAM" id="SignalP"/>
    </source>
</evidence>
<comment type="caution">
    <text evidence="3">The sequence shown here is derived from an EMBL/GenBank/DDBJ whole genome shotgun (WGS) entry which is preliminary data.</text>
</comment>
<dbReference type="Pfam" id="PF04348">
    <property type="entry name" value="LppC"/>
    <property type="match status" value="1"/>
</dbReference>
<dbReference type="GO" id="GO:0030234">
    <property type="term" value="F:enzyme regulator activity"/>
    <property type="evidence" value="ECO:0007669"/>
    <property type="project" value="TreeGrafter"/>
</dbReference>
<dbReference type="Gene3D" id="1.25.40.650">
    <property type="match status" value="1"/>
</dbReference>
<protein>
    <recommendedName>
        <fullName evidence="5">Penicillin-binding protein activator LpoA</fullName>
    </recommendedName>
</protein>
<dbReference type="Proteomes" id="UP000265691">
    <property type="component" value="Unassembled WGS sequence"/>
</dbReference>
<dbReference type="Gene3D" id="3.40.50.2300">
    <property type="match status" value="2"/>
</dbReference>
<name>A0A3A1Y4Y4_9GAMM</name>
<keyword evidence="4" id="KW-1185">Reference proteome</keyword>
<dbReference type="GO" id="GO:0031241">
    <property type="term" value="C:periplasmic side of cell outer membrane"/>
    <property type="evidence" value="ECO:0007669"/>
    <property type="project" value="TreeGrafter"/>
</dbReference>
<accession>A0A3A1Y4Y4</accession>
<dbReference type="OrthoDB" id="6708821at2"/>
<proteinExistence type="predicted"/>
<feature type="signal peptide" evidence="2">
    <location>
        <begin position="1"/>
        <end position="22"/>
    </location>
</feature>
<dbReference type="EMBL" id="NRHC01000144">
    <property type="protein sequence ID" value="RIY31074.1"/>
    <property type="molecule type" value="Genomic_DNA"/>
</dbReference>
<gene>
    <name evidence="3" type="ORF">CKF54_07860</name>
</gene>
<dbReference type="PANTHER" id="PTHR38038">
    <property type="entry name" value="PENICILLIN-BINDING PROTEIN ACTIVATOR LPOA"/>
    <property type="match status" value="1"/>
</dbReference>
<evidence type="ECO:0000313" key="3">
    <source>
        <dbReference type="EMBL" id="RIY31074.1"/>
    </source>
</evidence>
<dbReference type="PANTHER" id="PTHR38038:SF1">
    <property type="entry name" value="PENICILLIN-BINDING PROTEIN ACTIVATOR LPOA"/>
    <property type="match status" value="1"/>
</dbReference>
<reference evidence="3 4" key="1">
    <citation type="submission" date="2017-08" db="EMBL/GenBank/DDBJ databases">
        <title>Reclassification of Bisgaard taxon 37 and 44.</title>
        <authorList>
            <person name="Christensen H."/>
        </authorList>
    </citation>
    <scope>NUCLEOTIDE SEQUENCE [LARGE SCALE GENOMIC DNA]</scope>
    <source>
        <strain evidence="3 4">B96_3</strain>
    </source>
</reference>
<organism evidence="3 4">
    <name type="scientific">Psittacicella hinzii</name>
    <dbReference type="NCBI Taxonomy" id="2028575"/>
    <lineage>
        <taxon>Bacteria</taxon>
        <taxon>Pseudomonadati</taxon>
        <taxon>Pseudomonadota</taxon>
        <taxon>Gammaproteobacteria</taxon>
        <taxon>Pasteurellales</taxon>
        <taxon>Psittacicellaceae</taxon>
        <taxon>Psittacicella</taxon>
    </lineage>
</organism>
<dbReference type="InterPro" id="IPR028082">
    <property type="entry name" value="Peripla_BP_I"/>
</dbReference>
<dbReference type="AlphaFoldDB" id="A0A3A1Y4Y4"/>
<evidence type="ECO:0008006" key="5">
    <source>
        <dbReference type="Google" id="ProtNLM"/>
    </source>
</evidence>
<evidence type="ECO:0000313" key="4">
    <source>
        <dbReference type="Proteomes" id="UP000265691"/>
    </source>
</evidence>
<keyword evidence="1" id="KW-0472">Membrane</keyword>
<dbReference type="GO" id="GO:0009252">
    <property type="term" value="P:peptidoglycan biosynthetic process"/>
    <property type="evidence" value="ECO:0007669"/>
    <property type="project" value="TreeGrafter"/>
</dbReference>